<evidence type="ECO:0000256" key="7">
    <source>
        <dbReference type="ARBA" id="ARBA00023065"/>
    </source>
</evidence>
<feature type="transmembrane region" description="Helical" evidence="9">
    <location>
        <begin position="488"/>
        <end position="510"/>
    </location>
</feature>
<dbReference type="SUPFAM" id="SSF103088">
    <property type="entry name" value="OmpA-like"/>
    <property type="match status" value="1"/>
</dbReference>
<dbReference type="PRINTS" id="PR01021">
    <property type="entry name" value="OMPADOMAIN"/>
</dbReference>
<feature type="transmembrane region" description="Helical" evidence="9">
    <location>
        <begin position="312"/>
        <end position="333"/>
    </location>
</feature>
<keyword evidence="11" id="KW-0378">Hydrolase</keyword>
<keyword evidence="9" id="KW-0915">Sodium</keyword>
<evidence type="ECO:0000256" key="8">
    <source>
        <dbReference type="ARBA" id="ARBA00023136"/>
    </source>
</evidence>
<sequence>MDLFVLVPIFGVVALLYTFLQSNWVSKQNAGNEKMKTISGHIADGAMAFLKAEYKILTYFVVVVAILLAVMGSSNANSHWSIGIAFAVGAVFSATAGFIGMKIATKANVRTAEAAKTSLSKALKVSFTGGSVMGMGVAGLAVLGLGALFLIIKQIFAPDATVDSHEMERTIEILTGFSLGAESIALFARVGGGIYTKAADVGADLVGKVEAGIPEDDPRNPATIADNVGDNVGDVAGMGADLFGSYVATVLATMVLGRETISDDAFGGFAPILLPMLIAGTGIIFSMIGTLFVKINDNEGSSTSSVQNALNLGNWGSIVITAIASYFLVTYILPEKMVLRGHEFTKMGVFGAIMVGLVVGTLMSIITEYYTAMGKRPVSSIVRQSSTGHATNIIGGLSVGMESTLLPIIVLAGGIYGSYLCAGLYGVAIAAAGMMATTAMQLAIDAFGPIADNAGGIAEMSELPKEVREKTDILDAVGNTTAATGKGFAIASAALTALALFAAFVGIAGIDGIDIYRADVLAGLFVGGMIPFIFSSLAITAVGQAAMAMVEEVRRQFREIPGILEGKAQPEYEKCVAISTDASIRKMMLPGAIAIISPLLIGFIFGPEVLGGFLAGATVSGVLMGMFQNNAGGAWDNAKKSFEKGVDINGQTYYKGSEPHKASVTGDTVGDPFKDTSGPSMNILIKLMSIVSLVIAPTLAVIHKDKIEANRKAKIESLTGITNTGTSTATTDLKTVSPYSGEIKGHLNENGDFVYETGNIQQIKLNGGKTIAIGDGSQLYQLYNAVKQKDQSVLDPNKWYTIENLYFETGSSDLKPGYEIQLNNIAEILNAYPGLKIKLGGYTDNSGNEDSNQKLSNLRAQTAKLKLLELGVSSDRVEAEGYGSQHPVCEANDTEECKAKNRRIDVRVLAL</sequence>
<dbReference type="InterPro" id="IPR004131">
    <property type="entry name" value="PPase-energised_H-pump"/>
</dbReference>
<keyword evidence="9" id="KW-1003">Cell membrane</keyword>
<feature type="transmembrane region" description="Helical" evidence="9">
    <location>
        <begin position="56"/>
        <end position="74"/>
    </location>
</feature>
<dbReference type="CDD" id="cd07185">
    <property type="entry name" value="OmpA_C-like"/>
    <property type="match status" value="1"/>
</dbReference>
<feature type="transmembrane region" description="Helical" evidence="9">
    <location>
        <begin position="125"/>
        <end position="152"/>
    </location>
</feature>
<feature type="site" description="Determinant of potassium dependence" evidence="9">
    <location>
        <position position="482"/>
    </location>
</feature>
<keyword evidence="3 9" id="KW-0812">Transmembrane</keyword>
<comment type="subcellular location">
    <subcellularLocation>
        <location evidence="9">Cell membrane</location>
        <topology evidence="9">Multi-pass membrane protein</topology>
    </subcellularLocation>
    <subcellularLocation>
        <location evidence="1">Endomembrane system</location>
        <topology evidence="1">Multi-pass membrane protein</topology>
    </subcellularLocation>
</comment>
<gene>
    <name evidence="9" type="primary">hppA</name>
    <name evidence="11" type="ORF">V2E39_04240</name>
</gene>
<dbReference type="HAMAP" id="MF_01129">
    <property type="entry name" value="PPase_energized_pump"/>
    <property type="match status" value="1"/>
</dbReference>
<comment type="subunit">
    <text evidence="9">Homodimer.</text>
</comment>
<dbReference type="NCBIfam" id="NF001955">
    <property type="entry name" value="PRK00733.2-4"/>
    <property type="match status" value="1"/>
</dbReference>
<proteinExistence type="inferred from homology"/>
<dbReference type="InterPro" id="IPR036737">
    <property type="entry name" value="OmpA-like_sf"/>
</dbReference>
<keyword evidence="2 9" id="KW-0813">Transport</keyword>
<name>A0ABU7QVP9_9FLAO</name>
<evidence type="ECO:0000256" key="2">
    <source>
        <dbReference type="ARBA" id="ARBA00022448"/>
    </source>
</evidence>
<keyword evidence="12" id="KW-1185">Reference proteome</keyword>
<dbReference type="Pfam" id="PF00691">
    <property type="entry name" value="OmpA"/>
    <property type="match status" value="1"/>
</dbReference>
<dbReference type="GO" id="GO:0004427">
    <property type="term" value="F:inorganic diphosphate phosphatase activity"/>
    <property type="evidence" value="ECO:0007669"/>
    <property type="project" value="UniProtKB-EC"/>
</dbReference>
<comment type="caution">
    <text evidence="11">The sequence shown here is derived from an EMBL/GenBank/DDBJ whole genome shotgun (WGS) entry which is preliminary data.</text>
</comment>
<dbReference type="EMBL" id="JAZGJU010000006">
    <property type="protein sequence ID" value="MEE6126596.1"/>
    <property type="molecule type" value="Genomic_DNA"/>
</dbReference>
<keyword evidence="4 9" id="KW-0460">Magnesium</keyword>
<dbReference type="PANTHER" id="PTHR31998">
    <property type="entry name" value="K(+)-INSENSITIVE PYROPHOSPHATE-ENERGIZED PROTON PUMP"/>
    <property type="match status" value="1"/>
</dbReference>
<evidence type="ECO:0000256" key="5">
    <source>
        <dbReference type="ARBA" id="ARBA00022967"/>
    </source>
</evidence>
<comment type="cofactor">
    <cofactor evidence="9">
        <name>Mg(2+)</name>
        <dbReference type="ChEBI" id="CHEBI:18420"/>
    </cofactor>
</comment>
<feature type="transmembrane region" description="Helical" evidence="9">
    <location>
        <begin position="80"/>
        <end position="104"/>
    </location>
</feature>
<feature type="transmembrane region" description="Helical" evidence="9">
    <location>
        <begin position="269"/>
        <end position="292"/>
    </location>
</feature>
<feature type="transmembrane region" description="Helical" evidence="9">
    <location>
        <begin position="235"/>
        <end position="257"/>
    </location>
</feature>
<feature type="transmembrane region" description="Helical" evidence="9">
    <location>
        <begin position="405"/>
        <end position="432"/>
    </location>
</feature>
<organism evidence="11 12">
    <name type="scientific">Chryseobacterium arthrosphaerae</name>
    <dbReference type="NCBI Taxonomy" id="651561"/>
    <lineage>
        <taxon>Bacteria</taxon>
        <taxon>Pseudomonadati</taxon>
        <taxon>Bacteroidota</taxon>
        <taxon>Flavobacteriia</taxon>
        <taxon>Flavobacteriales</taxon>
        <taxon>Weeksellaceae</taxon>
        <taxon>Chryseobacterium group</taxon>
        <taxon>Chryseobacterium</taxon>
    </lineage>
</organism>
<keyword evidence="6 9" id="KW-1133">Transmembrane helix</keyword>
<comment type="catalytic activity">
    <reaction evidence="9">
        <text>Na(+)(in) + diphosphate + H2O = Na(+)(out) + 2 phosphate + H(+)</text>
        <dbReference type="Rhea" id="RHEA:57884"/>
        <dbReference type="ChEBI" id="CHEBI:15377"/>
        <dbReference type="ChEBI" id="CHEBI:15378"/>
        <dbReference type="ChEBI" id="CHEBI:29101"/>
        <dbReference type="ChEBI" id="CHEBI:33019"/>
        <dbReference type="ChEBI" id="CHEBI:43474"/>
        <dbReference type="EC" id="7.2.3.1"/>
    </reaction>
</comment>
<comment type="similarity">
    <text evidence="9">Belongs to the H(+)-translocating pyrophosphatase (TC 3.A.10) family. K(+)-stimulated subfamily.</text>
</comment>
<dbReference type="Pfam" id="PF03030">
    <property type="entry name" value="H_PPase"/>
    <property type="match status" value="1"/>
</dbReference>
<keyword evidence="7 9" id="KW-0406">Ion transport</keyword>
<evidence type="ECO:0000313" key="12">
    <source>
        <dbReference type="Proteomes" id="UP001350005"/>
    </source>
</evidence>
<dbReference type="EC" id="7.2.3.1" evidence="9"/>
<dbReference type="Proteomes" id="UP001350005">
    <property type="component" value="Unassembled WGS sequence"/>
</dbReference>
<evidence type="ECO:0000256" key="4">
    <source>
        <dbReference type="ARBA" id="ARBA00022842"/>
    </source>
</evidence>
<evidence type="ECO:0000256" key="1">
    <source>
        <dbReference type="ARBA" id="ARBA00004127"/>
    </source>
</evidence>
<feature type="transmembrane region" description="Helical" evidence="9">
    <location>
        <begin position="683"/>
        <end position="702"/>
    </location>
</feature>
<dbReference type="NCBIfam" id="TIGR01104">
    <property type="entry name" value="V_PPase"/>
    <property type="match status" value="1"/>
</dbReference>
<keyword evidence="9" id="KW-0739">Sodium transport</keyword>
<evidence type="ECO:0000256" key="3">
    <source>
        <dbReference type="ARBA" id="ARBA00022692"/>
    </source>
</evidence>
<feature type="transmembrane region" description="Helical" evidence="9">
    <location>
        <begin position="345"/>
        <end position="366"/>
    </location>
</feature>
<evidence type="ECO:0000256" key="6">
    <source>
        <dbReference type="ARBA" id="ARBA00022989"/>
    </source>
</evidence>
<dbReference type="RefSeq" id="WP_241310212.1">
    <property type="nucleotide sequence ID" value="NZ_JAKYXJ010000007.1"/>
</dbReference>
<feature type="transmembrane region" description="Helical" evidence="9">
    <location>
        <begin position="6"/>
        <end position="26"/>
    </location>
</feature>
<keyword evidence="5 9" id="KW-1278">Translocase</keyword>
<comment type="function">
    <text evidence="9">Sodium pump that utilizes the energy of pyrophosphate hydrolysis as the driving force for Na(+) movement across the membrane.</text>
</comment>
<evidence type="ECO:0000256" key="9">
    <source>
        <dbReference type="HAMAP-Rule" id="MF_01129"/>
    </source>
</evidence>
<keyword evidence="9" id="KW-0630">Potassium</keyword>
<evidence type="ECO:0000313" key="11">
    <source>
        <dbReference type="EMBL" id="MEE6126596.1"/>
    </source>
</evidence>
<dbReference type="PROSITE" id="PS51123">
    <property type="entry name" value="OMPA_2"/>
    <property type="match status" value="1"/>
</dbReference>
<dbReference type="InterPro" id="IPR006665">
    <property type="entry name" value="OmpA-like"/>
</dbReference>
<dbReference type="NCBIfam" id="NF001960">
    <property type="entry name" value="PRK00733.3-5"/>
    <property type="match status" value="1"/>
</dbReference>
<reference evidence="11 12" key="1">
    <citation type="submission" date="2024-01" db="EMBL/GenBank/DDBJ databases">
        <title>Whole genome of Chryseobacterium arthrosphaerae NNCa 2741.</title>
        <authorList>
            <person name="Boriskina E.V."/>
            <person name="Gordinskaya N.A."/>
            <person name="Kropotov V.S."/>
            <person name="Alekseeva A.E."/>
            <person name="Makhova M.A."/>
            <person name="Kryazhev D.V."/>
            <person name="Shkurkina I.S."/>
        </authorList>
    </citation>
    <scope>NUCLEOTIDE SEQUENCE [LARGE SCALE GENOMIC DNA]</scope>
    <source>
        <strain evidence="11 12">NNCa 2741</strain>
    </source>
</reference>
<comment type="activity regulation">
    <text evidence="9">Requires K(+) for maximal activity.</text>
</comment>
<feature type="transmembrane region" description="Helical" evidence="9">
    <location>
        <begin position="522"/>
        <end position="550"/>
    </location>
</feature>
<dbReference type="Gene3D" id="3.30.1330.60">
    <property type="entry name" value="OmpA-like domain"/>
    <property type="match status" value="1"/>
</dbReference>
<accession>A0ABU7QVP9</accession>
<evidence type="ECO:0000259" key="10">
    <source>
        <dbReference type="PROSITE" id="PS51123"/>
    </source>
</evidence>
<protein>
    <recommendedName>
        <fullName evidence="9">Putative K(+)-stimulated pyrophosphate-energized sodium pump</fullName>
        <ecNumber evidence="9">7.2.3.1</ecNumber>
    </recommendedName>
    <alternativeName>
        <fullName evidence="9">Membrane-bound sodium-translocating pyrophosphatase</fullName>
    </alternativeName>
    <alternativeName>
        <fullName evidence="9">Pyrophosphate-energized inorganic pyrophosphatase</fullName>
        <shortName evidence="9">Na(+)-PPase</shortName>
    </alternativeName>
</protein>
<dbReference type="InterPro" id="IPR006664">
    <property type="entry name" value="OMP_bac"/>
</dbReference>
<comment type="caution">
    <text evidence="9">Lacks conserved residue(s) required for the propagation of feature annotation.</text>
</comment>
<keyword evidence="8 9" id="KW-0472">Membrane</keyword>
<feature type="domain" description="OmpA-like" evidence="10">
    <location>
        <begin position="794"/>
        <end position="911"/>
    </location>
</feature>